<sequence>MAKAIANCTCAKCGTKFKREGYGHNRAEADRWQEWAEANMTMCGDCYKAEREKASEEKANKYLLPEINGKSEKQINYALSLRKRYINDNESSVKYAQKIMAKYDDMDADKKIQIATKCGLAPDTNDNMILGAVCKSYNVYRAYLCLTESDAGTLIDNLK</sequence>
<evidence type="ECO:0008006" key="2">
    <source>
        <dbReference type="Google" id="ProtNLM"/>
    </source>
</evidence>
<organism evidence="1">
    <name type="scientific">Dulem virus 39</name>
    <dbReference type="NCBI Taxonomy" id="3145757"/>
    <lineage>
        <taxon>Viruses</taxon>
        <taxon>Duplodnaviria</taxon>
        <taxon>Heunggongvirae</taxon>
        <taxon>Uroviricota</taxon>
        <taxon>Caudoviricetes</taxon>
    </lineage>
</organism>
<evidence type="ECO:0000313" key="1">
    <source>
        <dbReference type="EMBL" id="XCD07518.1"/>
    </source>
</evidence>
<accession>A0AAU8B759</accession>
<protein>
    <recommendedName>
        <fullName evidence="2">Phage protein</fullName>
    </recommendedName>
</protein>
<proteinExistence type="predicted"/>
<dbReference type="EMBL" id="PP511791">
    <property type="protein sequence ID" value="XCD07518.1"/>
    <property type="molecule type" value="Genomic_DNA"/>
</dbReference>
<name>A0AAU8B759_9CAUD</name>
<reference evidence="1" key="1">
    <citation type="submission" date="2024-03" db="EMBL/GenBank/DDBJ databases">
        <title>Diverse circular DNA viruses in blood, oral, and fecal samples of captive lemurs.</title>
        <authorList>
            <person name="Paietta E.N."/>
            <person name="Kraberger S."/>
            <person name="Lund M.C."/>
            <person name="Custer J.M."/>
            <person name="Vargas K.M."/>
            <person name="Ehmke E.E."/>
            <person name="Yoder A.D."/>
            <person name="Varsani A."/>
        </authorList>
    </citation>
    <scope>NUCLEOTIDE SEQUENCE</scope>
    <source>
        <strain evidence="1">Duke_28FS_1</strain>
    </source>
</reference>